<dbReference type="PANTHER" id="PTHR33881:SF19">
    <property type="entry name" value="OS10G0419700 PROTEIN"/>
    <property type="match status" value="1"/>
</dbReference>
<reference evidence="4" key="2">
    <citation type="submission" date="2020-10" db="EMBL/GenBank/DDBJ databases">
        <authorList>
            <person name="Scholz U."/>
            <person name="Mascher M."/>
            <person name="Fiebig A."/>
        </authorList>
    </citation>
    <scope>NUCLEOTIDE SEQUENCE [LARGE SCALE GENOMIC DNA]</scope>
    <source>
        <strain evidence="4">cv. Morex</strain>
    </source>
</reference>
<accession>A0A8I6W7Z0</accession>
<keyword evidence="1" id="KW-0245">EGF-like domain</keyword>
<evidence type="ECO:0000256" key="1">
    <source>
        <dbReference type="PROSITE-ProRule" id="PRU00076"/>
    </source>
</evidence>
<evidence type="ECO:0000256" key="2">
    <source>
        <dbReference type="SAM" id="MobiDB-lite"/>
    </source>
</evidence>
<keyword evidence="1" id="KW-1015">Disulfide bond</keyword>
<dbReference type="Proteomes" id="UP000011116">
    <property type="component" value="Chromosome 1H"/>
</dbReference>
<dbReference type="InterPro" id="IPR000742">
    <property type="entry name" value="EGF"/>
</dbReference>
<organism evidence="4 5">
    <name type="scientific">Hordeum vulgare subsp. vulgare</name>
    <name type="common">Domesticated barley</name>
    <dbReference type="NCBI Taxonomy" id="112509"/>
    <lineage>
        <taxon>Eukaryota</taxon>
        <taxon>Viridiplantae</taxon>
        <taxon>Streptophyta</taxon>
        <taxon>Embryophyta</taxon>
        <taxon>Tracheophyta</taxon>
        <taxon>Spermatophyta</taxon>
        <taxon>Magnoliopsida</taxon>
        <taxon>Liliopsida</taxon>
        <taxon>Poales</taxon>
        <taxon>Poaceae</taxon>
        <taxon>BOP clade</taxon>
        <taxon>Pooideae</taxon>
        <taxon>Triticodae</taxon>
        <taxon>Triticeae</taxon>
        <taxon>Hordeinae</taxon>
        <taxon>Hordeum</taxon>
    </lineage>
</organism>
<feature type="disulfide bond" evidence="1">
    <location>
        <begin position="163"/>
        <end position="180"/>
    </location>
</feature>
<comment type="caution">
    <text evidence="1">Lacks conserved residue(s) required for the propagation of feature annotation.</text>
</comment>
<keyword evidence="5" id="KW-1185">Reference proteome</keyword>
<evidence type="ECO:0000313" key="4">
    <source>
        <dbReference type="EnsemblPlants" id="HORVU.MOREX.r3.1HG0084860.1"/>
    </source>
</evidence>
<dbReference type="Gramene" id="HORVU.MOREX.r3.1HG0084860.1">
    <property type="protein sequence ID" value="HORVU.MOREX.r3.1HG0084860.1"/>
    <property type="gene ID" value="HORVU.MOREX.r3.1HG0084860"/>
</dbReference>
<feature type="compositionally biased region" description="Pro residues" evidence="2">
    <location>
        <begin position="211"/>
        <end position="227"/>
    </location>
</feature>
<sequence>MSPSPLLVVAGLHNSIPAPQGLTWANAKTTTEATSSIINGKKKTLASARQVVPARNNMAAGGRALLVALLAVACAAAAVVVGDTAPACDGISCGMGTCKVPLLPNPYGYECDCNLGWFRLNLLPITPCSLPICPSDISCHMPKLKPLPIGKNFTTDACSAVDCGPEGTCVEEESSPYFRCQCNPGTANARNDPSLWCTNCVVSDNGCAVPPPPPSPPSAGSPPPPSMAPTGNDHDSSAPPASSITKGNAVAASLGSVSLRNLPRLLVLVASLAALHIV</sequence>
<dbReference type="EnsemblPlants" id="HORVU.MOREX.r3.1HG0084860.1">
    <property type="protein sequence ID" value="HORVU.MOREX.r3.1HG0084860.1"/>
    <property type="gene ID" value="HORVU.MOREX.r3.1HG0084860"/>
</dbReference>
<reference evidence="5" key="1">
    <citation type="journal article" date="2012" name="Nature">
        <title>A physical, genetic and functional sequence assembly of the barley genome.</title>
        <authorList>
            <consortium name="The International Barley Genome Sequencing Consortium"/>
            <person name="Mayer K.F."/>
            <person name="Waugh R."/>
            <person name="Brown J.W."/>
            <person name="Schulman A."/>
            <person name="Langridge P."/>
            <person name="Platzer M."/>
            <person name="Fincher G.B."/>
            <person name="Muehlbauer G.J."/>
            <person name="Sato K."/>
            <person name="Close T.J."/>
            <person name="Wise R.P."/>
            <person name="Stein N."/>
        </authorList>
    </citation>
    <scope>NUCLEOTIDE SEQUENCE [LARGE SCALE GENOMIC DNA]</scope>
    <source>
        <strain evidence="5">cv. Morex</strain>
    </source>
</reference>
<evidence type="ECO:0000313" key="5">
    <source>
        <dbReference type="Proteomes" id="UP000011116"/>
    </source>
</evidence>
<name>A0A8I6W7Z0_HORVV</name>
<proteinExistence type="predicted"/>
<feature type="domain" description="EGF-like" evidence="3">
    <location>
        <begin position="154"/>
        <end position="192"/>
    </location>
</feature>
<feature type="region of interest" description="Disordered" evidence="2">
    <location>
        <begin position="211"/>
        <end position="245"/>
    </location>
</feature>
<dbReference type="PROSITE" id="PS50026">
    <property type="entry name" value="EGF_3"/>
    <property type="match status" value="1"/>
</dbReference>
<reference evidence="4" key="3">
    <citation type="submission" date="2022-01" db="UniProtKB">
        <authorList>
            <consortium name="EnsemblPlants"/>
        </authorList>
    </citation>
    <scope>IDENTIFICATION</scope>
    <source>
        <strain evidence="4">subsp. vulgare</strain>
    </source>
</reference>
<evidence type="ECO:0000259" key="3">
    <source>
        <dbReference type="PROSITE" id="PS50026"/>
    </source>
</evidence>
<dbReference type="AlphaFoldDB" id="A0A8I6W7Z0"/>
<protein>
    <recommendedName>
        <fullName evidence="3">EGF-like domain-containing protein</fullName>
    </recommendedName>
</protein>
<dbReference type="PANTHER" id="PTHR33881">
    <property type="entry name" value="NEUROGENIC LOCUS NOTCH-LIKE PROTEIN"/>
    <property type="match status" value="1"/>
</dbReference>